<name>A0A1J4MU54_9CRYT</name>
<dbReference type="EMBL" id="LRBS01000057">
    <property type="protein sequence ID" value="OII76548.1"/>
    <property type="molecule type" value="Genomic_DNA"/>
</dbReference>
<dbReference type="PANTHER" id="PTHR12817:SF0">
    <property type="entry name" value="GEO08327P1"/>
    <property type="match status" value="1"/>
</dbReference>
<protein>
    <submittedName>
        <fullName evidence="2">Transport protein particle component BET3</fullName>
    </submittedName>
</protein>
<dbReference type="AlphaFoldDB" id="A0A1J4MU54"/>
<dbReference type="OrthoDB" id="941624at2759"/>
<proteinExistence type="inferred from homology"/>
<dbReference type="PANTHER" id="PTHR12817">
    <property type="entry name" value="TRAFFICKING PROTEIN PARTICLE COMPLEX SUBUNIT 6B"/>
    <property type="match status" value="1"/>
</dbReference>
<dbReference type="InterPro" id="IPR007194">
    <property type="entry name" value="TRAPP_component"/>
</dbReference>
<comment type="similarity">
    <text evidence="1">Belongs to the TRAPP small subunits family. BET3 subfamily.</text>
</comment>
<dbReference type="SUPFAM" id="SSF111126">
    <property type="entry name" value="Ligand-binding domain in the NO signalling and Golgi transport"/>
    <property type="match status" value="1"/>
</dbReference>
<dbReference type="RefSeq" id="XP_067068394.1">
    <property type="nucleotide sequence ID" value="XM_067210319.1"/>
</dbReference>
<dbReference type="GO" id="GO:0005801">
    <property type="term" value="C:cis-Golgi network"/>
    <property type="evidence" value="ECO:0007669"/>
    <property type="project" value="TreeGrafter"/>
</dbReference>
<dbReference type="Proteomes" id="UP000186804">
    <property type="component" value="Unassembled WGS sequence"/>
</dbReference>
<gene>
    <name evidence="2" type="ORF">cand_000690</name>
</gene>
<evidence type="ECO:0000256" key="1">
    <source>
        <dbReference type="ARBA" id="ARBA00006218"/>
    </source>
</evidence>
<keyword evidence="3" id="KW-1185">Reference proteome</keyword>
<comment type="caution">
    <text evidence="2">The sequence shown here is derived from an EMBL/GenBank/DDBJ whole genome shotgun (WGS) entry which is preliminary data.</text>
</comment>
<dbReference type="Gene3D" id="3.30.1380.20">
    <property type="entry name" value="Trafficking protein particle complex subunit 3"/>
    <property type="match status" value="1"/>
</dbReference>
<evidence type="ECO:0000313" key="2">
    <source>
        <dbReference type="EMBL" id="OII76548.1"/>
    </source>
</evidence>
<dbReference type="Pfam" id="PF04051">
    <property type="entry name" value="TRAPP"/>
    <property type="match status" value="1"/>
</dbReference>
<evidence type="ECO:0000313" key="3">
    <source>
        <dbReference type="Proteomes" id="UP000186804"/>
    </source>
</evidence>
<dbReference type="GeneID" id="92364254"/>
<dbReference type="VEuPathDB" id="CryptoDB:cand_000690"/>
<dbReference type="InterPro" id="IPR024096">
    <property type="entry name" value="NO_sig/Golgi_transp_ligand-bd"/>
</dbReference>
<dbReference type="GO" id="GO:0005802">
    <property type="term" value="C:trans-Golgi network"/>
    <property type="evidence" value="ECO:0007669"/>
    <property type="project" value="TreeGrafter"/>
</dbReference>
<dbReference type="InterPro" id="IPR037992">
    <property type="entry name" value="TRAPPC6/Trs33"/>
</dbReference>
<dbReference type="CDD" id="cd14944">
    <property type="entry name" value="TRAPPC6A_Trs33"/>
    <property type="match status" value="1"/>
</dbReference>
<dbReference type="GO" id="GO:0006888">
    <property type="term" value="P:endoplasmic reticulum to Golgi vesicle-mediated transport"/>
    <property type="evidence" value="ECO:0007669"/>
    <property type="project" value="TreeGrafter"/>
</dbReference>
<dbReference type="GO" id="GO:0030008">
    <property type="term" value="C:TRAPP complex"/>
    <property type="evidence" value="ECO:0007669"/>
    <property type="project" value="TreeGrafter"/>
</dbReference>
<accession>A0A1J4MU54</accession>
<reference evidence="2 3" key="1">
    <citation type="submission" date="2016-10" db="EMBL/GenBank/DDBJ databases">
        <title>Reductive evolution of mitochondrial metabolism and differential evolution of invasion-related proteins in Cryptosporidium.</title>
        <authorList>
            <person name="Liu S."/>
            <person name="Roellig D.M."/>
            <person name="Guo Y."/>
            <person name="Li N."/>
            <person name="Frace M.A."/>
            <person name="Tang K."/>
            <person name="Zhang L."/>
            <person name="Feng Y."/>
            <person name="Xiao L."/>
        </authorList>
    </citation>
    <scope>NUCLEOTIDE SEQUENCE [LARGE SCALE GENOMIC DNA]</scope>
    <source>
        <strain evidence="2">30847</strain>
    </source>
</reference>
<sequence length="217" mass="24863">MKDKKQVSLTLVTLLRYEYLNYCVEVAREVSSKAQFQEDENGNDIIDEKGLPISINSIIREVAMSTLEENGFYLGIRFVERLSLERSRIIDQKEIIKFMCKDLWNYIFLKQADRLQTNRRGGYAILDNNFSWLKLLPSISKNNAKIQLEPAINVILVCGIIRGALQHLGLTCSVAAEVSKLPSCKFYDVIHWLYKSAKPNLSGTFQIKVYAPSKYNS</sequence>
<organism evidence="2 3">
    <name type="scientific">Cryptosporidium andersoni</name>
    <dbReference type="NCBI Taxonomy" id="117008"/>
    <lineage>
        <taxon>Eukaryota</taxon>
        <taxon>Sar</taxon>
        <taxon>Alveolata</taxon>
        <taxon>Apicomplexa</taxon>
        <taxon>Conoidasida</taxon>
        <taxon>Coccidia</taxon>
        <taxon>Eucoccidiorida</taxon>
        <taxon>Eimeriorina</taxon>
        <taxon>Cryptosporidiidae</taxon>
        <taxon>Cryptosporidium</taxon>
    </lineage>
</organism>